<feature type="transmembrane region" description="Helical" evidence="1">
    <location>
        <begin position="95"/>
        <end position="127"/>
    </location>
</feature>
<dbReference type="GeneID" id="19208893"/>
<keyword evidence="1" id="KW-1133">Transmembrane helix</keyword>
<dbReference type="AlphaFoldDB" id="A0A5M3MYL1"/>
<organism evidence="2 3">
    <name type="scientific">Coniophora puteana (strain RWD-64-598)</name>
    <name type="common">Brown rot fungus</name>
    <dbReference type="NCBI Taxonomy" id="741705"/>
    <lineage>
        <taxon>Eukaryota</taxon>
        <taxon>Fungi</taxon>
        <taxon>Dikarya</taxon>
        <taxon>Basidiomycota</taxon>
        <taxon>Agaricomycotina</taxon>
        <taxon>Agaricomycetes</taxon>
        <taxon>Agaricomycetidae</taxon>
        <taxon>Boletales</taxon>
        <taxon>Coniophorineae</taxon>
        <taxon>Coniophoraceae</taxon>
        <taxon>Coniophora</taxon>
    </lineage>
</organism>
<gene>
    <name evidence="2" type="ORF">CONPUDRAFT_71068</name>
</gene>
<feature type="transmembrane region" description="Helical" evidence="1">
    <location>
        <begin position="147"/>
        <end position="170"/>
    </location>
</feature>
<evidence type="ECO:0000313" key="2">
    <source>
        <dbReference type="EMBL" id="EIW84253.1"/>
    </source>
</evidence>
<keyword evidence="1" id="KW-0472">Membrane</keyword>
<accession>A0A5M3MYL1</accession>
<feature type="transmembrane region" description="Helical" evidence="1">
    <location>
        <begin position="227"/>
        <end position="245"/>
    </location>
</feature>
<name>A0A5M3MYL1_CONPW</name>
<reference evidence="3" key="1">
    <citation type="journal article" date="2012" name="Science">
        <title>The Paleozoic origin of enzymatic lignin decomposition reconstructed from 31 fungal genomes.</title>
        <authorList>
            <person name="Floudas D."/>
            <person name="Binder M."/>
            <person name="Riley R."/>
            <person name="Barry K."/>
            <person name="Blanchette R.A."/>
            <person name="Henrissat B."/>
            <person name="Martinez A.T."/>
            <person name="Otillar R."/>
            <person name="Spatafora J.W."/>
            <person name="Yadav J.S."/>
            <person name="Aerts A."/>
            <person name="Benoit I."/>
            <person name="Boyd A."/>
            <person name="Carlson A."/>
            <person name="Copeland A."/>
            <person name="Coutinho P.M."/>
            <person name="de Vries R.P."/>
            <person name="Ferreira P."/>
            <person name="Findley K."/>
            <person name="Foster B."/>
            <person name="Gaskell J."/>
            <person name="Glotzer D."/>
            <person name="Gorecki P."/>
            <person name="Heitman J."/>
            <person name="Hesse C."/>
            <person name="Hori C."/>
            <person name="Igarashi K."/>
            <person name="Jurgens J.A."/>
            <person name="Kallen N."/>
            <person name="Kersten P."/>
            <person name="Kohler A."/>
            <person name="Kuees U."/>
            <person name="Kumar T.K.A."/>
            <person name="Kuo A."/>
            <person name="LaButti K."/>
            <person name="Larrondo L.F."/>
            <person name="Lindquist E."/>
            <person name="Ling A."/>
            <person name="Lombard V."/>
            <person name="Lucas S."/>
            <person name="Lundell T."/>
            <person name="Martin R."/>
            <person name="McLaughlin D.J."/>
            <person name="Morgenstern I."/>
            <person name="Morin E."/>
            <person name="Murat C."/>
            <person name="Nagy L.G."/>
            <person name="Nolan M."/>
            <person name="Ohm R.A."/>
            <person name="Patyshakuliyeva A."/>
            <person name="Rokas A."/>
            <person name="Ruiz-Duenas F.J."/>
            <person name="Sabat G."/>
            <person name="Salamov A."/>
            <person name="Samejima M."/>
            <person name="Schmutz J."/>
            <person name="Slot J.C."/>
            <person name="St John F."/>
            <person name="Stenlid J."/>
            <person name="Sun H."/>
            <person name="Sun S."/>
            <person name="Syed K."/>
            <person name="Tsang A."/>
            <person name="Wiebenga A."/>
            <person name="Young D."/>
            <person name="Pisabarro A."/>
            <person name="Eastwood D.C."/>
            <person name="Martin F."/>
            <person name="Cullen D."/>
            <person name="Grigoriev I.V."/>
            <person name="Hibbett D.S."/>
        </authorList>
    </citation>
    <scope>NUCLEOTIDE SEQUENCE [LARGE SCALE GENOMIC DNA]</scope>
    <source>
        <strain evidence="3">RWD-64-598 SS2</strain>
    </source>
</reference>
<protein>
    <submittedName>
        <fullName evidence="2">Uncharacterized protein</fullName>
    </submittedName>
</protein>
<proteinExistence type="predicted"/>
<dbReference type="Proteomes" id="UP000053558">
    <property type="component" value="Unassembled WGS sequence"/>
</dbReference>
<evidence type="ECO:0000313" key="3">
    <source>
        <dbReference type="Proteomes" id="UP000053558"/>
    </source>
</evidence>
<evidence type="ECO:0000256" key="1">
    <source>
        <dbReference type="SAM" id="Phobius"/>
    </source>
</evidence>
<dbReference type="EMBL" id="JH711575">
    <property type="protein sequence ID" value="EIW84253.1"/>
    <property type="molecule type" value="Genomic_DNA"/>
</dbReference>
<dbReference type="KEGG" id="cput:CONPUDRAFT_71068"/>
<comment type="caution">
    <text evidence="2">The sequence shown here is derived from an EMBL/GenBank/DDBJ whole genome shotgun (WGS) entry which is preliminary data.</text>
</comment>
<feature type="transmembrane region" description="Helical" evidence="1">
    <location>
        <begin position="191"/>
        <end position="215"/>
    </location>
</feature>
<keyword evidence="1" id="KW-0812">Transmembrane</keyword>
<sequence length="292" mass="32156">MALGLVPYSEMALAKTQYAQIVGYGDGRAAMDQQTVARCSRILSGTILALSPITVLKPALDEILGHGILAADFEESAGTCLMTRRVSVLYRPSKVICILLSSLFVIAQATSILSVGLVSVSGAAYYQTLSKGYCSTAIPKDDQPWRLFLDVLCPILLEFVLLALTLIRFVTNAKASRRRLLRWSVDDILHLVVRDNIVYFVIILACFFMTSRWALPHDEAKHYTLGAAAYIVVCNASQVFSLVMCGPRIILNVRRFYGNEFESHHSSANVDLELQLTTIQLDSALAEINSTC</sequence>
<dbReference type="RefSeq" id="XP_007765429.1">
    <property type="nucleotide sequence ID" value="XM_007767239.1"/>
</dbReference>
<keyword evidence="3" id="KW-1185">Reference proteome</keyword>